<accession>A0ABT6H272</accession>
<evidence type="ECO:0000313" key="3">
    <source>
        <dbReference type="Proteomes" id="UP001218246"/>
    </source>
</evidence>
<dbReference type="Proteomes" id="UP001218246">
    <property type="component" value="Unassembled WGS sequence"/>
</dbReference>
<reference evidence="2 3" key="1">
    <citation type="submission" date="2023-04" db="EMBL/GenBank/DDBJ databases">
        <title>Ectobacillus antri isolated from activated sludge.</title>
        <authorList>
            <person name="Yan P."/>
            <person name="Liu X."/>
        </authorList>
    </citation>
    <scope>NUCLEOTIDE SEQUENCE [LARGE SCALE GENOMIC DNA]</scope>
    <source>
        <strain evidence="2 3">C18H</strain>
    </source>
</reference>
<evidence type="ECO:0000256" key="1">
    <source>
        <dbReference type="SAM" id="MobiDB-lite"/>
    </source>
</evidence>
<organism evidence="2 3">
    <name type="scientific">Ectobacillus antri</name>
    <dbReference type="NCBI Taxonomy" id="2486280"/>
    <lineage>
        <taxon>Bacteria</taxon>
        <taxon>Bacillati</taxon>
        <taxon>Bacillota</taxon>
        <taxon>Bacilli</taxon>
        <taxon>Bacillales</taxon>
        <taxon>Bacillaceae</taxon>
        <taxon>Ectobacillus</taxon>
    </lineage>
</organism>
<proteinExistence type="predicted"/>
<comment type="caution">
    <text evidence="2">The sequence shown here is derived from an EMBL/GenBank/DDBJ whole genome shotgun (WGS) entry which is preliminary data.</text>
</comment>
<name>A0ABT6H272_9BACI</name>
<keyword evidence="3" id="KW-1185">Reference proteome</keyword>
<dbReference type="RefSeq" id="WP_278017917.1">
    <property type="nucleotide sequence ID" value="NZ_JARRRY010000001.1"/>
</dbReference>
<dbReference type="EMBL" id="JARULN010000001">
    <property type="protein sequence ID" value="MDG5752712.1"/>
    <property type="molecule type" value="Genomic_DNA"/>
</dbReference>
<feature type="compositionally biased region" description="Pro residues" evidence="1">
    <location>
        <begin position="93"/>
        <end position="102"/>
    </location>
</feature>
<feature type="region of interest" description="Disordered" evidence="1">
    <location>
        <begin position="24"/>
        <end position="109"/>
    </location>
</feature>
<protein>
    <recommendedName>
        <fullName evidence="4">Transporter</fullName>
    </recommendedName>
</protein>
<evidence type="ECO:0000313" key="2">
    <source>
        <dbReference type="EMBL" id="MDG5752712.1"/>
    </source>
</evidence>
<evidence type="ECO:0008006" key="4">
    <source>
        <dbReference type="Google" id="ProtNLM"/>
    </source>
</evidence>
<gene>
    <name evidence="2" type="ORF">P6P90_01690</name>
</gene>
<sequence>MYNPYGQMVPWYALIQNDGRFPPFPPGVGYPPGQGGFPPFPPGGGYPPGQGGFPSFPPGGYPPGQGGFPSFPPGGYPPGQGGYPPETGGQESGPPPGPPPSYTPQKPQASLYAVDPGGIRRCLFRYTYIWLQNDRGFWFYPVFVGRTSIAGYRWRPSQFRWVYTGLDLDRIDFFQCS</sequence>